<sequence length="138" mass="13946">MKKRTTALAALVPALALLLSAAPAQAAPTDGIIGYPGPDGLIWIADQAGSSGFVSGGLSPHLDTFITFGCAGGGAIEVAFHLDDHPDRDPAPFTVDCPETAPARVTVPLGTGLQGGFGAWVTVSTPTTHWGATVTQPE</sequence>
<evidence type="ECO:0000313" key="3">
    <source>
        <dbReference type="Proteomes" id="UP000325563"/>
    </source>
</evidence>
<evidence type="ECO:0000313" key="2">
    <source>
        <dbReference type="EMBL" id="QEV47870.1"/>
    </source>
</evidence>
<keyword evidence="1" id="KW-0732">Signal</keyword>
<dbReference type="KEGG" id="svn:CP980_24760"/>
<reference evidence="2 3" key="1">
    <citation type="submission" date="2017-09" db="EMBL/GenBank/DDBJ databases">
        <authorList>
            <person name="Lee N."/>
            <person name="Cho B.-K."/>
        </authorList>
    </citation>
    <scope>NUCLEOTIDE SEQUENCE [LARGE SCALE GENOMIC DNA]</scope>
    <source>
        <strain evidence="2 3">ATCC 27476</strain>
    </source>
</reference>
<evidence type="ECO:0008006" key="4">
    <source>
        <dbReference type="Google" id="ProtNLM"/>
    </source>
</evidence>
<evidence type="ECO:0000256" key="1">
    <source>
        <dbReference type="SAM" id="SignalP"/>
    </source>
</evidence>
<keyword evidence="3" id="KW-1185">Reference proteome</keyword>
<feature type="chain" id="PRO_5023843280" description="Secreted protein" evidence="1">
    <location>
        <begin position="27"/>
        <end position="138"/>
    </location>
</feature>
<accession>A0A5J6JAN4</accession>
<feature type="signal peptide" evidence="1">
    <location>
        <begin position="1"/>
        <end position="26"/>
    </location>
</feature>
<name>A0A5J6JAN4_STRVI</name>
<gene>
    <name evidence="2" type="ORF">CP980_24760</name>
</gene>
<dbReference type="RefSeq" id="WP_150529103.1">
    <property type="nucleotide sequence ID" value="NZ_BNBW01000015.1"/>
</dbReference>
<protein>
    <recommendedName>
        <fullName evidence="4">Secreted protein</fullName>
    </recommendedName>
</protein>
<dbReference type="Proteomes" id="UP000325563">
    <property type="component" value="Chromosome"/>
</dbReference>
<dbReference type="GeneID" id="95613757"/>
<dbReference type="EMBL" id="CP023692">
    <property type="protein sequence ID" value="QEV47870.1"/>
    <property type="molecule type" value="Genomic_DNA"/>
</dbReference>
<proteinExistence type="predicted"/>
<organism evidence="2 3">
    <name type="scientific">Streptomyces vinaceus</name>
    <dbReference type="NCBI Taxonomy" id="1960"/>
    <lineage>
        <taxon>Bacteria</taxon>
        <taxon>Bacillati</taxon>
        <taxon>Actinomycetota</taxon>
        <taxon>Actinomycetes</taxon>
        <taxon>Kitasatosporales</taxon>
        <taxon>Streptomycetaceae</taxon>
        <taxon>Streptomyces</taxon>
    </lineage>
</organism>
<dbReference type="AlphaFoldDB" id="A0A5J6JAN4"/>